<proteinExistence type="predicted"/>
<dbReference type="SMART" id="SM00849">
    <property type="entry name" value="Lactamase_B"/>
    <property type="match status" value="1"/>
</dbReference>
<gene>
    <name evidence="2" type="ORF">A6A40_07295</name>
</gene>
<dbReference type="EMBL" id="CP015285">
    <property type="protein sequence ID" value="ANC91727.2"/>
    <property type="molecule type" value="Genomic_DNA"/>
</dbReference>
<accession>A0A168Y5T1</accession>
<dbReference type="RefSeq" id="WP_108546639.1">
    <property type="nucleotide sequence ID" value="NZ_CP015285.1"/>
</dbReference>
<dbReference type="AlphaFoldDB" id="A0A168Y5T1"/>
<feature type="domain" description="Metallo-beta-lactamase" evidence="1">
    <location>
        <begin position="52"/>
        <end position="244"/>
    </location>
</feature>
<dbReference type="InterPro" id="IPR036866">
    <property type="entry name" value="RibonucZ/Hydroxyglut_hydro"/>
</dbReference>
<evidence type="ECO:0000313" key="3">
    <source>
        <dbReference type="Proteomes" id="UP000077405"/>
    </source>
</evidence>
<protein>
    <submittedName>
        <fullName evidence="2">MBL fold metallo-hydrolase</fullName>
    </submittedName>
</protein>
<evidence type="ECO:0000259" key="1">
    <source>
        <dbReference type="SMART" id="SM00849"/>
    </source>
</evidence>
<dbReference type="Pfam" id="PF12706">
    <property type="entry name" value="Lactamase_B_2"/>
    <property type="match status" value="1"/>
</dbReference>
<keyword evidence="3" id="KW-1185">Reference proteome</keyword>
<sequence>MSVDGASAGASPGAMRVTVLGCGGSRGVPVIAGVPGGQWGRCDPANPKNRRMRPSVLVEHGGVSVLVDTSPDLRQQFLDSGCSRLDAVLWTHQHADHCHGIDELREICRQMHAPIDAYGWDEHLRDIEIRFPYCFAPLPEGYPFYRPVLRSHRIDGPFSVKGLEVTPFEQDHGYMRTVGYRFGRFAYSTDVVRLDERAFAALAGIDTWMVDCGRIEPPHPVHAHLALTLEWIERVQPRRAFLTHMDNTMDYDSLRRILPEGVEPAYDGMVIEV</sequence>
<name>A0A168Y5T1_9PROT</name>
<dbReference type="PANTHER" id="PTHR42663:SF6">
    <property type="entry name" value="HYDROLASE C777.06C-RELATED"/>
    <property type="match status" value="1"/>
</dbReference>
<dbReference type="PANTHER" id="PTHR42663">
    <property type="entry name" value="HYDROLASE C777.06C-RELATED-RELATED"/>
    <property type="match status" value="1"/>
</dbReference>
<dbReference type="STRING" id="1226968.A6A40_07295"/>
<dbReference type="SUPFAM" id="SSF56281">
    <property type="entry name" value="Metallo-hydrolase/oxidoreductase"/>
    <property type="match status" value="1"/>
</dbReference>
<dbReference type="KEGG" id="ahu:A6A40_07295"/>
<dbReference type="InterPro" id="IPR001279">
    <property type="entry name" value="Metallo-B-lactamas"/>
</dbReference>
<organism evidence="2 3">
    <name type="scientific">Azospirillum humicireducens</name>
    <dbReference type="NCBI Taxonomy" id="1226968"/>
    <lineage>
        <taxon>Bacteria</taxon>
        <taxon>Pseudomonadati</taxon>
        <taxon>Pseudomonadota</taxon>
        <taxon>Alphaproteobacteria</taxon>
        <taxon>Rhodospirillales</taxon>
        <taxon>Azospirillaceae</taxon>
        <taxon>Azospirillum</taxon>
    </lineage>
</organism>
<evidence type="ECO:0000313" key="2">
    <source>
        <dbReference type="EMBL" id="ANC91727.2"/>
    </source>
</evidence>
<dbReference type="GO" id="GO:0016787">
    <property type="term" value="F:hydrolase activity"/>
    <property type="evidence" value="ECO:0007669"/>
    <property type="project" value="UniProtKB-KW"/>
</dbReference>
<dbReference type="CDD" id="cd16279">
    <property type="entry name" value="metallo-hydrolase-like_MBL-fold"/>
    <property type="match status" value="1"/>
</dbReference>
<keyword evidence="2" id="KW-0378">Hydrolase</keyword>
<dbReference type="Gene3D" id="3.60.15.10">
    <property type="entry name" value="Ribonuclease Z/Hydroxyacylglutathione hydrolase-like"/>
    <property type="match status" value="1"/>
</dbReference>
<reference evidence="2 3" key="1">
    <citation type="journal article" date="2013" name="Int. J. Syst. Evol. Microbiol.">
        <title>Azospirillum humicireducens sp. nov., a nitrogen-fixing bacterium isolated from a microbial fuel cell.</title>
        <authorList>
            <person name="Zhou S."/>
            <person name="Han L."/>
            <person name="Wang Y."/>
            <person name="Yang G."/>
            <person name="Zhuang L."/>
            <person name="Hu P."/>
        </authorList>
    </citation>
    <scope>NUCLEOTIDE SEQUENCE [LARGE SCALE GENOMIC DNA]</scope>
    <source>
        <strain evidence="2 3">SgZ-5</strain>
    </source>
</reference>
<dbReference type="OrthoDB" id="9781189at2"/>
<dbReference type="Proteomes" id="UP000077405">
    <property type="component" value="Chromosome"/>
</dbReference>